<comment type="similarity">
    <text evidence="4 16">Belongs to the cytochrome P450 family.</text>
</comment>
<keyword evidence="18" id="KW-1185">Reference proteome</keyword>
<dbReference type="GO" id="GO:0016705">
    <property type="term" value="F:oxidoreductase activity, acting on paired donors, with incorporation or reduction of molecular oxygen"/>
    <property type="evidence" value="ECO:0007669"/>
    <property type="project" value="InterPro"/>
</dbReference>
<evidence type="ECO:0000313" key="18">
    <source>
        <dbReference type="Proteomes" id="UP000217736"/>
    </source>
</evidence>
<dbReference type="GO" id="GO:0004497">
    <property type="term" value="F:monooxygenase activity"/>
    <property type="evidence" value="ECO:0007669"/>
    <property type="project" value="UniProtKB-KW"/>
</dbReference>
<name>A0A1Z4ED11_9MYCO</name>
<evidence type="ECO:0000256" key="6">
    <source>
        <dbReference type="ARBA" id="ARBA00022617"/>
    </source>
</evidence>
<keyword evidence="8" id="KW-0288">FMN</keyword>
<evidence type="ECO:0000256" key="14">
    <source>
        <dbReference type="ARBA" id="ARBA00023033"/>
    </source>
</evidence>
<protein>
    <submittedName>
        <fullName evidence="17">Cytochrome P450</fullName>
    </submittedName>
</protein>
<keyword evidence="5" id="KW-0813">Transport</keyword>
<dbReference type="PRINTS" id="PR00463">
    <property type="entry name" value="EP450I"/>
</dbReference>
<evidence type="ECO:0000313" key="17">
    <source>
        <dbReference type="EMBL" id="BAX90828.1"/>
    </source>
</evidence>
<dbReference type="EMBL" id="AP018164">
    <property type="protein sequence ID" value="BAX90828.1"/>
    <property type="molecule type" value="Genomic_DNA"/>
</dbReference>
<keyword evidence="7" id="KW-0285">Flavoprotein</keyword>
<keyword evidence="14 16" id="KW-0503">Monooxygenase</keyword>
<comment type="cofactor">
    <cofactor evidence="1">
        <name>FMN</name>
        <dbReference type="ChEBI" id="CHEBI:58210"/>
    </cofactor>
</comment>
<dbReference type="GO" id="GO:0005506">
    <property type="term" value="F:iron ion binding"/>
    <property type="evidence" value="ECO:0007669"/>
    <property type="project" value="InterPro"/>
</dbReference>
<comment type="cofactor">
    <cofactor evidence="2">
        <name>FAD</name>
        <dbReference type="ChEBI" id="CHEBI:57692"/>
    </cofactor>
</comment>
<dbReference type="SUPFAM" id="SSF48264">
    <property type="entry name" value="Cytochrome P450"/>
    <property type="match status" value="1"/>
</dbReference>
<dbReference type="PROSITE" id="PS00086">
    <property type="entry name" value="CYTOCHROME_P450"/>
    <property type="match status" value="1"/>
</dbReference>
<keyword evidence="11" id="KW-0521">NADP</keyword>
<dbReference type="InterPro" id="IPR001128">
    <property type="entry name" value="Cyt_P450"/>
</dbReference>
<evidence type="ECO:0000256" key="15">
    <source>
        <dbReference type="PIRSR" id="PIRSR602401-1"/>
    </source>
</evidence>
<dbReference type="Pfam" id="PF00067">
    <property type="entry name" value="p450"/>
    <property type="match status" value="1"/>
</dbReference>
<proteinExistence type="inferred from homology"/>
<keyword evidence="6 15" id="KW-0349">Heme</keyword>
<evidence type="ECO:0000256" key="5">
    <source>
        <dbReference type="ARBA" id="ARBA00022448"/>
    </source>
</evidence>
<keyword evidence="9 15" id="KW-0479">Metal-binding</keyword>
<evidence type="ECO:0000256" key="1">
    <source>
        <dbReference type="ARBA" id="ARBA00001917"/>
    </source>
</evidence>
<dbReference type="FunFam" id="1.10.630.10:FF:000040">
    <property type="entry name" value="Bifunctional cytochrome P450/NADPH--P450 reductase"/>
    <property type="match status" value="1"/>
</dbReference>
<dbReference type="InterPro" id="IPR036396">
    <property type="entry name" value="Cyt_P450_sf"/>
</dbReference>
<comment type="similarity">
    <text evidence="3">In the N-terminal section; belongs to the cytochrome P450 family.</text>
</comment>
<dbReference type="InterPro" id="IPR017972">
    <property type="entry name" value="Cyt_P450_CS"/>
</dbReference>
<keyword evidence="10" id="KW-0274">FAD</keyword>
<dbReference type="Gene3D" id="1.10.630.10">
    <property type="entry name" value="Cytochrome P450"/>
    <property type="match status" value="1"/>
</dbReference>
<dbReference type="InterPro" id="IPR050196">
    <property type="entry name" value="Cytochrome_P450_Monoox"/>
</dbReference>
<keyword evidence="13 15" id="KW-0408">Iron</keyword>
<dbReference type="OrthoDB" id="7376058at2"/>
<dbReference type="PRINTS" id="PR00385">
    <property type="entry name" value="P450"/>
</dbReference>
<dbReference type="GO" id="GO:0020037">
    <property type="term" value="F:heme binding"/>
    <property type="evidence" value="ECO:0007669"/>
    <property type="project" value="InterPro"/>
</dbReference>
<comment type="cofactor">
    <cofactor evidence="15">
        <name>heme</name>
        <dbReference type="ChEBI" id="CHEBI:30413"/>
    </cofactor>
</comment>
<dbReference type="Proteomes" id="UP000217736">
    <property type="component" value="Chromosome"/>
</dbReference>
<organism evidence="17 18">
    <name type="scientific">Mycobacterium shigaense</name>
    <dbReference type="NCBI Taxonomy" id="722731"/>
    <lineage>
        <taxon>Bacteria</taxon>
        <taxon>Bacillati</taxon>
        <taxon>Actinomycetota</taxon>
        <taxon>Actinomycetes</taxon>
        <taxon>Mycobacteriales</taxon>
        <taxon>Mycobacteriaceae</taxon>
        <taxon>Mycobacterium</taxon>
        <taxon>Mycobacterium simiae complex</taxon>
    </lineage>
</organism>
<sequence length="461" mass="51175">MDVAAIPHPPRRVPILGDVVGIKLGKPVQSVLRQTRDVGPITARKVLRTEVVTVGGADLVGELSDESRFCKFVGLHLPPLRRIVGDALFTAENDEPNWQLAHDILMPAFTRDAMSGYHAIMLQVARELLGRWDVAAAGGQPVDVTPDMTRLTLETIGRAGFGYRFASFERDRPHPFVVAMTRALRYANVSAVLPWAPVRRILSSSAAQHRADVATMQGIVDEVVRARLDDPASGTADLLSLMLRTAHPDTGHRLDPVNIRHQVITFMVAGHETTSGALSFALYYLTRDRQALARAQAEVDALWGDAEDPEPAFADIAKLRYVRAALDEALRLWPTAPGYLRAARADTVLGGRYRMNRGDWALVFLPLLHRDPQVWPEPDRFDPDRFAPGQAKGRPPHAYKPFGTGKRACIGRQFALHEAVLALGLILYRYELTPTDGYELQIVESLTLKPQGFLLLPRRRR</sequence>
<feature type="binding site" description="axial binding residue" evidence="15">
    <location>
        <position position="409"/>
    </location>
    <ligand>
        <name>heme</name>
        <dbReference type="ChEBI" id="CHEBI:30413"/>
    </ligand>
    <ligandPart>
        <name>Fe</name>
        <dbReference type="ChEBI" id="CHEBI:18248"/>
    </ligandPart>
</feature>
<gene>
    <name evidence="17" type="ORF">MSG_00664</name>
</gene>
<accession>A0A1Z4ED11</accession>
<dbReference type="PANTHER" id="PTHR24291:SF50">
    <property type="entry name" value="BIFUNCTIONAL ALBAFLAVENONE MONOOXYGENASE_TERPENE SYNTHASE"/>
    <property type="match status" value="1"/>
</dbReference>
<dbReference type="KEGG" id="mshg:MSG_00664"/>
<evidence type="ECO:0000256" key="2">
    <source>
        <dbReference type="ARBA" id="ARBA00001974"/>
    </source>
</evidence>
<evidence type="ECO:0000256" key="7">
    <source>
        <dbReference type="ARBA" id="ARBA00022630"/>
    </source>
</evidence>
<evidence type="ECO:0000256" key="3">
    <source>
        <dbReference type="ARBA" id="ARBA00010018"/>
    </source>
</evidence>
<evidence type="ECO:0000256" key="4">
    <source>
        <dbReference type="ARBA" id="ARBA00010617"/>
    </source>
</evidence>
<evidence type="ECO:0000256" key="13">
    <source>
        <dbReference type="ARBA" id="ARBA00023004"/>
    </source>
</evidence>
<keyword evidence="12 16" id="KW-0560">Oxidoreductase</keyword>
<reference evidence="18" key="1">
    <citation type="submission" date="2017-06" db="EMBL/GenBank/DDBJ databases">
        <title>Complete Genome Sequence of Mycobacterium shigaense.</title>
        <authorList>
            <person name="Fukano H."/>
            <person name="Yoshida M."/>
            <person name="Kazumi Y."/>
            <person name="Ogura Y."/>
            <person name="Mitarai S."/>
            <person name="Hayashi T."/>
            <person name="Hoshino Y."/>
        </authorList>
    </citation>
    <scope>NUCLEOTIDE SEQUENCE [LARGE SCALE GENOMIC DNA]</scope>
    <source>
        <strain evidence="18">UN-152</strain>
    </source>
</reference>
<dbReference type="CDD" id="cd11068">
    <property type="entry name" value="CYP120A1"/>
    <property type="match status" value="1"/>
</dbReference>
<evidence type="ECO:0000256" key="8">
    <source>
        <dbReference type="ARBA" id="ARBA00022643"/>
    </source>
</evidence>
<dbReference type="PANTHER" id="PTHR24291">
    <property type="entry name" value="CYTOCHROME P450 FAMILY 4"/>
    <property type="match status" value="1"/>
</dbReference>
<dbReference type="InterPro" id="IPR002401">
    <property type="entry name" value="Cyt_P450_E_grp-I"/>
</dbReference>
<evidence type="ECO:0000256" key="12">
    <source>
        <dbReference type="ARBA" id="ARBA00023002"/>
    </source>
</evidence>
<evidence type="ECO:0000256" key="11">
    <source>
        <dbReference type="ARBA" id="ARBA00022857"/>
    </source>
</evidence>
<evidence type="ECO:0000256" key="9">
    <source>
        <dbReference type="ARBA" id="ARBA00022723"/>
    </source>
</evidence>
<evidence type="ECO:0000256" key="16">
    <source>
        <dbReference type="RuleBase" id="RU000461"/>
    </source>
</evidence>
<evidence type="ECO:0000256" key="10">
    <source>
        <dbReference type="ARBA" id="ARBA00022827"/>
    </source>
</evidence>
<dbReference type="AlphaFoldDB" id="A0A1Z4ED11"/>
<dbReference type="RefSeq" id="WP_096437058.1">
    <property type="nucleotide sequence ID" value="NZ_AP018164.1"/>
</dbReference>